<keyword evidence="5" id="KW-1185">Reference proteome</keyword>
<evidence type="ECO:0000313" key="5">
    <source>
        <dbReference type="Proteomes" id="UP001054252"/>
    </source>
</evidence>
<proteinExistence type="predicted"/>
<gene>
    <name evidence="4" type="ORF">SLEP1_g22566</name>
</gene>
<name>A0AAV5JEY6_9ROSI</name>
<accession>A0AAV5JEY6</accession>
<protein>
    <recommendedName>
        <fullName evidence="3">Transposase (putative) gypsy type domain-containing protein</fullName>
    </recommendedName>
</protein>
<sequence>MNYCDSSSSGEFYSPLTLFDLDLSPLKEVRVRSESDIERELEFFEDPNYIPPPTPCSESYKTKKMSSEETLSIGGSEEVRMLEYSDVSVEGESFGFERTEGGVGRNEVVEVGEEKVLVNILEVGDKSDKFYDSGADIVSEVKGYEFELRSRDSLSYLVETYEISSKVLIRLAGVKERACSAPQDHWMLVYAHYLAAGLRFPLLDLLVWLLLEYSIGLTQLSPNVVRVIIGFIVYYLARGVRVPTVNMFKHFFVLNAGSKKEKGWYCFTPRSSNKEKRNLFSAGPSSIKRANQNKYSLNSDEEEEVEKLVRKEGDIIDIMFLTSSDVIEVAELYGPSLMSEAEMDKFLGVAGGVAIPKKPRKKSKTLEKAISGKGDGNTKKGQMPKEVRGDEVVEFVPRPVPVELDLNLKETEVLALGKGKAFDPTPSLQSSTFGNKNFSVAKNFINAYVPERELDIVVPAVTSLQKERDTLKTILSFEEKKKRMCEEENEAQEEEIRRMRESKVELKKNVQLLVHNGMEEHISNFINSSLFDNIINLYRLPTAILAFTDCRKKVKIEYPEMDITKITFREQEERVEENNESMSGMSADFRPQVKLRWDHDEEGHAVFPPNFNFEFVAVKEEEGEAEEDEVDESQPFPPVSVHPVPFEEEQPPLPTKQEPPSHLLQRNSLGIFYFLFFVYVFRI</sequence>
<feature type="compositionally biased region" description="Acidic residues" evidence="2">
    <location>
        <begin position="622"/>
        <end position="632"/>
    </location>
</feature>
<feature type="domain" description="Transposase (putative) gypsy type" evidence="3">
    <location>
        <begin position="189"/>
        <end position="255"/>
    </location>
</feature>
<evidence type="ECO:0000256" key="1">
    <source>
        <dbReference type="SAM" id="Coils"/>
    </source>
</evidence>
<comment type="caution">
    <text evidence="4">The sequence shown here is derived from an EMBL/GenBank/DDBJ whole genome shotgun (WGS) entry which is preliminary data.</text>
</comment>
<evidence type="ECO:0000259" key="3">
    <source>
        <dbReference type="Pfam" id="PF04195"/>
    </source>
</evidence>
<dbReference type="AlphaFoldDB" id="A0AAV5JEY6"/>
<reference evidence="4 5" key="1">
    <citation type="journal article" date="2021" name="Commun. Biol.">
        <title>The genome of Shorea leprosula (Dipterocarpaceae) highlights the ecological relevance of drought in aseasonal tropical rainforests.</title>
        <authorList>
            <person name="Ng K.K.S."/>
            <person name="Kobayashi M.J."/>
            <person name="Fawcett J.A."/>
            <person name="Hatakeyama M."/>
            <person name="Paape T."/>
            <person name="Ng C.H."/>
            <person name="Ang C.C."/>
            <person name="Tnah L.H."/>
            <person name="Lee C.T."/>
            <person name="Nishiyama T."/>
            <person name="Sese J."/>
            <person name="O'Brien M.J."/>
            <person name="Copetti D."/>
            <person name="Mohd Noor M.I."/>
            <person name="Ong R.C."/>
            <person name="Putra M."/>
            <person name="Sireger I.Z."/>
            <person name="Indrioko S."/>
            <person name="Kosugi Y."/>
            <person name="Izuno A."/>
            <person name="Isagi Y."/>
            <person name="Lee S.L."/>
            <person name="Shimizu K.K."/>
        </authorList>
    </citation>
    <scope>NUCLEOTIDE SEQUENCE [LARGE SCALE GENOMIC DNA]</scope>
    <source>
        <strain evidence="4">214</strain>
    </source>
</reference>
<dbReference type="Pfam" id="PF04195">
    <property type="entry name" value="Transposase_28"/>
    <property type="match status" value="1"/>
</dbReference>
<feature type="region of interest" description="Disordered" evidence="2">
    <location>
        <begin position="361"/>
        <end position="387"/>
    </location>
</feature>
<organism evidence="4 5">
    <name type="scientific">Rubroshorea leprosula</name>
    <dbReference type="NCBI Taxonomy" id="152421"/>
    <lineage>
        <taxon>Eukaryota</taxon>
        <taxon>Viridiplantae</taxon>
        <taxon>Streptophyta</taxon>
        <taxon>Embryophyta</taxon>
        <taxon>Tracheophyta</taxon>
        <taxon>Spermatophyta</taxon>
        <taxon>Magnoliopsida</taxon>
        <taxon>eudicotyledons</taxon>
        <taxon>Gunneridae</taxon>
        <taxon>Pentapetalae</taxon>
        <taxon>rosids</taxon>
        <taxon>malvids</taxon>
        <taxon>Malvales</taxon>
        <taxon>Dipterocarpaceae</taxon>
        <taxon>Rubroshorea</taxon>
    </lineage>
</organism>
<keyword evidence="1" id="KW-0175">Coiled coil</keyword>
<dbReference type="InterPro" id="IPR007321">
    <property type="entry name" value="Transposase_28"/>
</dbReference>
<evidence type="ECO:0000256" key="2">
    <source>
        <dbReference type="SAM" id="MobiDB-lite"/>
    </source>
</evidence>
<evidence type="ECO:0000313" key="4">
    <source>
        <dbReference type="EMBL" id="GKV11301.1"/>
    </source>
</evidence>
<dbReference type="EMBL" id="BPVZ01000034">
    <property type="protein sequence ID" value="GKV11301.1"/>
    <property type="molecule type" value="Genomic_DNA"/>
</dbReference>
<dbReference type="Proteomes" id="UP001054252">
    <property type="component" value="Unassembled WGS sequence"/>
</dbReference>
<feature type="coiled-coil region" evidence="1">
    <location>
        <begin position="474"/>
        <end position="509"/>
    </location>
</feature>
<feature type="region of interest" description="Disordered" evidence="2">
    <location>
        <begin position="622"/>
        <end position="661"/>
    </location>
</feature>